<keyword evidence="1" id="KW-0482">Metalloprotease</keyword>
<keyword evidence="2" id="KW-1185">Reference proteome</keyword>
<protein>
    <submittedName>
        <fullName evidence="1">RIP metalloprotease RseP</fullName>
    </submittedName>
</protein>
<dbReference type="EMBL" id="AKCV02000015">
    <property type="protein sequence ID" value="TMS58780.1"/>
    <property type="molecule type" value="Genomic_DNA"/>
</dbReference>
<dbReference type="Proteomes" id="UP000004277">
    <property type="component" value="Unassembled WGS sequence"/>
</dbReference>
<gene>
    <name evidence="1" type="primary">rseP</name>
    <name evidence="1" type="ORF">MW7_008755</name>
</gene>
<keyword evidence="1" id="KW-0645">Protease</keyword>
<evidence type="ECO:0000313" key="1">
    <source>
        <dbReference type="EMBL" id="TMS58780.1"/>
    </source>
</evidence>
<comment type="caution">
    <text evidence="1">The sequence shown here is derived from an EMBL/GenBank/DDBJ whole genome shotgun (WGS) entry which is preliminary data.</text>
</comment>
<name>A0ACD3SRD4_9BURK</name>
<organism evidence="1 2">
    <name type="scientific">Imbroritus primus</name>
    <dbReference type="NCBI Taxonomy" id="3058603"/>
    <lineage>
        <taxon>Bacteria</taxon>
        <taxon>Pseudomonadati</taxon>
        <taxon>Pseudomonadota</taxon>
        <taxon>Betaproteobacteria</taxon>
        <taxon>Burkholderiales</taxon>
        <taxon>Burkholderiaceae</taxon>
        <taxon>Imbroritus</taxon>
    </lineage>
</organism>
<sequence>MQTIFAFIIALGILIFIHEMGHYLAARWCGVKVLRFSVGFGKPLLRFVSRGRDQTEWTVGAIPLGGYVRMLDERELDEVGQHVDPADLPRAFNRQSVWKRFAIVAAGPAANFLLAIVLYMMLAMSGTREPVAIVDAPPAESAAALAGIVGGERIVALRVDDDSEVIRSWNSFRMRMFELGLDGAEPVLELRAPDGRTRTVALPEVPDVGRNPGGDPLAALGLQLQGGPVTVTEIVPDSAASRAGLMVGDRIVALDGAPAGNAASLIAAIRSKPGQRVTIGVERAGQAHQLQTLLGADAASGTPVGKLGAGLAQAVPMEEVSYGLQDAMARSLGQVWSTSVMSLRLLGKMLVGEASLQNLSGPLTVASYAGKAADLGIQPFIQFLALISISLGVLNLLPIPVLDGGHLLYYCVEILTGRPIPEHWQMALQKVGMACILLLTSLALFNDFSRLLQT</sequence>
<proteinExistence type="predicted"/>
<accession>A0ACD3SRD4</accession>
<keyword evidence="1" id="KW-0378">Hydrolase</keyword>
<evidence type="ECO:0000313" key="2">
    <source>
        <dbReference type="Proteomes" id="UP000004277"/>
    </source>
</evidence>
<reference evidence="1" key="1">
    <citation type="submission" date="2019-05" db="EMBL/GenBank/DDBJ databases">
        <title>Revised genome assembly of Burkholderiaceae (previously Ralstonia) sp. PBA.</title>
        <authorList>
            <person name="Gan H.M."/>
        </authorList>
    </citation>
    <scope>NUCLEOTIDE SEQUENCE</scope>
    <source>
        <strain evidence="1">PBA</strain>
    </source>
</reference>